<feature type="compositionally biased region" description="Low complexity" evidence="1">
    <location>
        <begin position="290"/>
        <end position="319"/>
    </location>
</feature>
<feature type="compositionally biased region" description="Polar residues" evidence="1">
    <location>
        <begin position="416"/>
        <end position="431"/>
    </location>
</feature>
<reference evidence="3" key="1">
    <citation type="submission" date="2022-10" db="EMBL/GenBank/DDBJ databases">
        <title>Culturing micro-colonial fungi from biological soil crusts in the Mojave desert and describing Neophaeococcomyces mojavensis, and introducing the new genera and species Taxawa tesnikishii.</title>
        <authorList>
            <person name="Kurbessoian T."/>
            <person name="Stajich J.E."/>
        </authorList>
    </citation>
    <scope>NUCLEOTIDE SEQUENCE</scope>
    <source>
        <strain evidence="3">TK_41</strain>
    </source>
</reference>
<feature type="signal peptide" evidence="2">
    <location>
        <begin position="1"/>
        <end position="20"/>
    </location>
</feature>
<dbReference type="Proteomes" id="UP001172673">
    <property type="component" value="Unassembled WGS sequence"/>
</dbReference>
<feature type="compositionally biased region" description="Low complexity" evidence="1">
    <location>
        <begin position="395"/>
        <end position="408"/>
    </location>
</feature>
<comment type="caution">
    <text evidence="3">The sequence shown here is derived from an EMBL/GenBank/DDBJ whole genome shotgun (WGS) entry which is preliminary data.</text>
</comment>
<gene>
    <name evidence="3" type="ORF">H2200_001311</name>
</gene>
<feature type="chain" id="PRO_5041305903" evidence="2">
    <location>
        <begin position="21"/>
        <end position="503"/>
    </location>
</feature>
<feature type="compositionally biased region" description="Polar residues" evidence="1">
    <location>
        <begin position="324"/>
        <end position="343"/>
    </location>
</feature>
<keyword evidence="2" id="KW-0732">Signal</keyword>
<evidence type="ECO:0000313" key="3">
    <source>
        <dbReference type="EMBL" id="KAJ9615237.1"/>
    </source>
</evidence>
<keyword evidence="4" id="KW-1185">Reference proteome</keyword>
<feature type="region of interest" description="Disordered" evidence="1">
    <location>
        <begin position="86"/>
        <end position="173"/>
    </location>
</feature>
<feature type="region of interest" description="Disordered" evidence="1">
    <location>
        <begin position="290"/>
        <end position="366"/>
    </location>
</feature>
<name>A0AA38XKM3_9EURO</name>
<organism evidence="3 4">
    <name type="scientific">Cladophialophora chaetospira</name>
    <dbReference type="NCBI Taxonomy" id="386627"/>
    <lineage>
        <taxon>Eukaryota</taxon>
        <taxon>Fungi</taxon>
        <taxon>Dikarya</taxon>
        <taxon>Ascomycota</taxon>
        <taxon>Pezizomycotina</taxon>
        <taxon>Eurotiomycetes</taxon>
        <taxon>Chaetothyriomycetidae</taxon>
        <taxon>Chaetothyriales</taxon>
        <taxon>Herpotrichiellaceae</taxon>
        <taxon>Cladophialophora</taxon>
    </lineage>
</organism>
<accession>A0AA38XKM3</accession>
<protein>
    <submittedName>
        <fullName evidence="3">Uncharacterized protein</fullName>
    </submittedName>
</protein>
<evidence type="ECO:0000256" key="2">
    <source>
        <dbReference type="SAM" id="SignalP"/>
    </source>
</evidence>
<dbReference type="AlphaFoldDB" id="A0AA38XKM3"/>
<dbReference type="EMBL" id="JAPDRK010000002">
    <property type="protein sequence ID" value="KAJ9615237.1"/>
    <property type="molecule type" value="Genomic_DNA"/>
</dbReference>
<evidence type="ECO:0000256" key="1">
    <source>
        <dbReference type="SAM" id="MobiDB-lite"/>
    </source>
</evidence>
<feature type="region of interest" description="Disordered" evidence="1">
    <location>
        <begin position="190"/>
        <end position="228"/>
    </location>
</feature>
<sequence>MGHFLVILFVSLAGIALTYAEQEPVAHDRLVRRCENETHPWYYGNDTVSLPPWATGWLSSLAESQPTEAATSSATNTSSAAFAFSPEQTSLESGSPWSNHTAVSGTGQSLSSPTISPPFANTTSADSNTTPSPTASETIDATSSDNTVSEGSNTAQSNITTPTTGAFNSSLPANATTTASGPIWSASGTNFTWNGTAPPWGTGGPRWSNTSFPPPIYTPPSDTRSPPEFETSVITVFTVDITPAPITPSPVTFQPQELTLTATLHETITEPWLAGTGAATPSTGWSNSSLISALSGSGTTSGSGPIPTDSTTPDSFSTPWIPSPGNSNTTGDNSTLTATSDATGPSAASGGTDGMPTNIPSSWFWPNATHPTPCPLSSDIWRDWNWTAPTGFSFTPSSFPSGGSSKTAPPSPTSSDTFNGTSPETFSNTATPSSGIWFGMTTFSNGSVATTFTTQFGTAPAAASDDVDPGHEGGGAFVSTSATAMKRHIVIPPRRQAAWAYAV</sequence>
<evidence type="ECO:0000313" key="4">
    <source>
        <dbReference type="Proteomes" id="UP001172673"/>
    </source>
</evidence>
<feature type="region of interest" description="Disordered" evidence="1">
    <location>
        <begin position="395"/>
        <end position="431"/>
    </location>
</feature>
<proteinExistence type="predicted"/>